<dbReference type="Pfam" id="PF05979">
    <property type="entry name" value="DUF896"/>
    <property type="match status" value="1"/>
</dbReference>
<gene>
    <name evidence="4" type="ORF">ERX40_03095</name>
</gene>
<dbReference type="Gene3D" id="1.10.287.540">
    <property type="entry name" value="Helix hairpin bin"/>
    <property type="match status" value="1"/>
</dbReference>
<dbReference type="SUPFAM" id="SSF158221">
    <property type="entry name" value="YnzC-like"/>
    <property type="match status" value="1"/>
</dbReference>
<dbReference type="HAMAP" id="MF_01103">
    <property type="entry name" value="UPF0291"/>
    <property type="match status" value="1"/>
</dbReference>
<keyword evidence="1 2" id="KW-0963">Cytoplasm</keyword>
<evidence type="ECO:0000256" key="1">
    <source>
        <dbReference type="ARBA" id="ARBA00022490"/>
    </source>
</evidence>
<evidence type="ECO:0000313" key="4">
    <source>
        <dbReference type="EMBL" id="TDM04170.1"/>
    </source>
</evidence>
<feature type="region of interest" description="Disordered" evidence="3">
    <location>
        <begin position="1"/>
        <end position="32"/>
    </location>
</feature>
<feature type="compositionally biased region" description="Basic and acidic residues" evidence="3">
    <location>
        <begin position="1"/>
        <end position="14"/>
    </location>
</feature>
<comment type="subcellular location">
    <subcellularLocation>
        <location evidence="2">Cytoplasm</location>
    </subcellularLocation>
</comment>
<evidence type="ECO:0000313" key="5">
    <source>
        <dbReference type="Proteomes" id="UP000295280"/>
    </source>
</evidence>
<keyword evidence="5" id="KW-1185">Reference proteome</keyword>
<comment type="caution">
    <text evidence="4">The sequence shown here is derived from an EMBL/GenBank/DDBJ whole genome shotgun (WGS) entry which is preliminary data.</text>
</comment>
<dbReference type="AlphaFoldDB" id="A0A9Q8CP58"/>
<evidence type="ECO:0000256" key="3">
    <source>
        <dbReference type="SAM" id="MobiDB-lite"/>
    </source>
</evidence>
<dbReference type="PANTHER" id="PTHR37300">
    <property type="entry name" value="UPF0291 PROTEIN CBO2609/CLC_2481"/>
    <property type="match status" value="1"/>
</dbReference>
<proteinExistence type="inferred from homology"/>
<evidence type="ECO:0000256" key="2">
    <source>
        <dbReference type="HAMAP-Rule" id="MF_01103"/>
    </source>
</evidence>
<dbReference type="RefSeq" id="WP_133417031.1">
    <property type="nucleotide sequence ID" value="NZ_SCWD01000001.1"/>
</dbReference>
<dbReference type="OrthoDB" id="390105at2"/>
<name>A0A9Q8CP58_9STAP</name>
<sequence length="79" mass="9266">MLDEHKMNRLNELSKKKKTSGLSEEEGKEQTSLRAEYLSNFRNSFKKTIENTKIIDPEGTDVTPEKIKEIQRQNNLRDN</sequence>
<dbReference type="EMBL" id="SCWD01000001">
    <property type="protein sequence ID" value="TDM04170.1"/>
    <property type="molecule type" value="Genomic_DNA"/>
</dbReference>
<protein>
    <recommendedName>
        <fullName evidence="2">UPF0291 protein ERX40_03095</fullName>
    </recommendedName>
</protein>
<organism evidence="4 5">
    <name type="scientific">Macrococcus carouselicus</name>
    <dbReference type="NCBI Taxonomy" id="69969"/>
    <lineage>
        <taxon>Bacteria</taxon>
        <taxon>Bacillati</taxon>
        <taxon>Bacillota</taxon>
        <taxon>Bacilli</taxon>
        <taxon>Bacillales</taxon>
        <taxon>Staphylococcaceae</taxon>
        <taxon>Macrococcus</taxon>
    </lineage>
</organism>
<reference evidence="4 5" key="1">
    <citation type="submission" date="2019-01" db="EMBL/GenBank/DDBJ databases">
        <title>Draft genome sequences of the type strains of six Macrococcus species.</title>
        <authorList>
            <person name="Mazhar S."/>
            <person name="Altermann E."/>
            <person name="Hill C."/>
            <person name="Mcauliffe O."/>
        </authorList>
    </citation>
    <scope>NUCLEOTIDE SEQUENCE [LARGE SCALE GENOMIC DNA]</scope>
    <source>
        <strain evidence="4 5">ATCC 51828</strain>
    </source>
</reference>
<dbReference type="InterPro" id="IPR009242">
    <property type="entry name" value="DUF896"/>
</dbReference>
<accession>A0A9Q8CP58</accession>
<comment type="similarity">
    <text evidence="2">Belongs to the UPF0291 family.</text>
</comment>
<dbReference type="Proteomes" id="UP000295280">
    <property type="component" value="Unassembled WGS sequence"/>
</dbReference>
<dbReference type="GO" id="GO:0005737">
    <property type="term" value="C:cytoplasm"/>
    <property type="evidence" value="ECO:0007669"/>
    <property type="project" value="UniProtKB-SubCell"/>
</dbReference>
<dbReference type="PANTHER" id="PTHR37300:SF1">
    <property type="entry name" value="UPF0291 PROTEIN YNZC"/>
    <property type="match status" value="1"/>
</dbReference>